<reference evidence="2" key="3">
    <citation type="journal article" date="2017" name="Nature">
        <title>Genome sequence of the progenitor of the wheat D genome Aegilops tauschii.</title>
        <authorList>
            <person name="Luo M.C."/>
            <person name="Gu Y.Q."/>
            <person name="Puiu D."/>
            <person name="Wang H."/>
            <person name="Twardziok S.O."/>
            <person name="Deal K.R."/>
            <person name="Huo N."/>
            <person name="Zhu T."/>
            <person name="Wang L."/>
            <person name="Wang Y."/>
            <person name="McGuire P.E."/>
            <person name="Liu S."/>
            <person name="Long H."/>
            <person name="Ramasamy R.K."/>
            <person name="Rodriguez J.C."/>
            <person name="Van S.L."/>
            <person name="Yuan L."/>
            <person name="Wang Z."/>
            <person name="Xia Z."/>
            <person name="Xiao L."/>
            <person name="Anderson O.D."/>
            <person name="Ouyang S."/>
            <person name="Liang Y."/>
            <person name="Zimin A.V."/>
            <person name="Pertea G."/>
            <person name="Qi P."/>
            <person name="Bennetzen J.L."/>
            <person name="Dai X."/>
            <person name="Dawson M.W."/>
            <person name="Muller H.G."/>
            <person name="Kugler K."/>
            <person name="Rivarola-Duarte L."/>
            <person name="Spannagl M."/>
            <person name="Mayer K.F.X."/>
            <person name="Lu F.H."/>
            <person name="Bevan M.W."/>
            <person name="Leroy P."/>
            <person name="Li P."/>
            <person name="You F.M."/>
            <person name="Sun Q."/>
            <person name="Liu Z."/>
            <person name="Lyons E."/>
            <person name="Wicker T."/>
            <person name="Salzberg S.L."/>
            <person name="Devos K.M."/>
            <person name="Dvorak J."/>
        </authorList>
    </citation>
    <scope>NUCLEOTIDE SEQUENCE [LARGE SCALE GENOMIC DNA]</scope>
    <source>
        <strain evidence="2">cv. AL8/78</strain>
    </source>
</reference>
<protein>
    <submittedName>
        <fullName evidence="2">Uncharacterized protein</fullName>
    </submittedName>
</protein>
<evidence type="ECO:0000256" key="1">
    <source>
        <dbReference type="SAM" id="MobiDB-lite"/>
    </source>
</evidence>
<accession>A0A453K148</accession>
<dbReference type="EnsemblPlants" id="AET5Gv20256500.2">
    <property type="protein sequence ID" value="AET5Gv20256500.2"/>
    <property type="gene ID" value="AET5Gv20256500"/>
</dbReference>
<name>A0A453K148_AEGTS</name>
<reference evidence="2" key="5">
    <citation type="journal article" date="2021" name="G3 (Bethesda)">
        <title>Aegilops tauschii genome assembly Aet v5.0 features greater sequence contiguity and improved annotation.</title>
        <authorList>
            <person name="Wang L."/>
            <person name="Zhu T."/>
            <person name="Rodriguez J.C."/>
            <person name="Deal K.R."/>
            <person name="Dubcovsky J."/>
            <person name="McGuire P.E."/>
            <person name="Lux T."/>
            <person name="Spannagl M."/>
            <person name="Mayer K.F.X."/>
            <person name="Baldrich P."/>
            <person name="Meyers B.C."/>
            <person name="Huo N."/>
            <person name="Gu Y.Q."/>
            <person name="Zhou H."/>
            <person name="Devos K.M."/>
            <person name="Bennetzen J.L."/>
            <person name="Unver T."/>
            <person name="Budak H."/>
            <person name="Gulick P.J."/>
            <person name="Galiba G."/>
            <person name="Kalapos B."/>
            <person name="Nelson D.R."/>
            <person name="Li P."/>
            <person name="You F.M."/>
            <person name="Luo M.C."/>
            <person name="Dvorak J."/>
        </authorList>
    </citation>
    <scope>NUCLEOTIDE SEQUENCE [LARGE SCALE GENOMIC DNA]</scope>
    <source>
        <strain evidence="2">cv. AL8/78</strain>
    </source>
</reference>
<dbReference type="AlphaFoldDB" id="A0A453K148"/>
<reference evidence="2" key="4">
    <citation type="submission" date="2019-03" db="UniProtKB">
        <authorList>
            <consortium name="EnsemblPlants"/>
        </authorList>
    </citation>
    <scope>IDENTIFICATION</scope>
</reference>
<evidence type="ECO:0000313" key="2">
    <source>
        <dbReference type="EnsemblPlants" id="AET5Gv20256500.2"/>
    </source>
</evidence>
<evidence type="ECO:0000313" key="3">
    <source>
        <dbReference type="Proteomes" id="UP000015105"/>
    </source>
</evidence>
<organism evidence="2 3">
    <name type="scientific">Aegilops tauschii subsp. strangulata</name>
    <name type="common">Goatgrass</name>
    <dbReference type="NCBI Taxonomy" id="200361"/>
    <lineage>
        <taxon>Eukaryota</taxon>
        <taxon>Viridiplantae</taxon>
        <taxon>Streptophyta</taxon>
        <taxon>Embryophyta</taxon>
        <taxon>Tracheophyta</taxon>
        <taxon>Spermatophyta</taxon>
        <taxon>Magnoliopsida</taxon>
        <taxon>Liliopsida</taxon>
        <taxon>Poales</taxon>
        <taxon>Poaceae</taxon>
        <taxon>BOP clade</taxon>
        <taxon>Pooideae</taxon>
        <taxon>Triticodae</taxon>
        <taxon>Triticeae</taxon>
        <taxon>Triticinae</taxon>
        <taxon>Aegilops</taxon>
    </lineage>
</organism>
<feature type="compositionally biased region" description="Low complexity" evidence="1">
    <location>
        <begin position="30"/>
        <end position="42"/>
    </location>
</feature>
<sequence length="51" mass="5318">MVLSTMAILASPAWGRTAGTTRFRFCSTAKSTTRTRAASNANGGDMGHDPS</sequence>
<dbReference type="Proteomes" id="UP000015105">
    <property type="component" value="Chromosome 5D"/>
</dbReference>
<feature type="region of interest" description="Disordered" evidence="1">
    <location>
        <begin position="30"/>
        <end position="51"/>
    </location>
</feature>
<keyword evidence="3" id="KW-1185">Reference proteome</keyword>
<reference evidence="3" key="1">
    <citation type="journal article" date="2014" name="Science">
        <title>Ancient hybridizations among the ancestral genomes of bread wheat.</title>
        <authorList>
            <consortium name="International Wheat Genome Sequencing Consortium,"/>
            <person name="Marcussen T."/>
            <person name="Sandve S.R."/>
            <person name="Heier L."/>
            <person name="Spannagl M."/>
            <person name="Pfeifer M."/>
            <person name="Jakobsen K.S."/>
            <person name="Wulff B.B."/>
            <person name="Steuernagel B."/>
            <person name="Mayer K.F."/>
            <person name="Olsen O.A."/>
        </authorList>
    </citation>
    <scope>NUCLEOTIDE SEQUENCE [LARGE SCALE GENOMIC DNA]</scope>
    <source>
        <strain evidence="3">cv. AL8/78</strain>
    </source>
</reference>
<reference evidence="3" key="2">
    <citation type="journal article" date="2017" name="Nat. Plants">
        <title>The Aegilops tauschii genome reveals multiple impacts of transposons.</title>
        <authorList>
            <person name="Zhao G."/>
            <person name="Zou C."/>
            <person name="Li K."/>
            <person name="Wang K."/>
            <person name="Li T."/>
            <person name="Gao L."/>
            <person name="Zhang X."/>
            <person name="Wang H."/>
            <person name="Yang Z."/>
            <person name="Liu X."/>
            <person name="Jiang W."/>
            <person name="Mao L."/>
            <person name="Kong X."/>
            <person name="Jiao Y."/>
            <person name="Jia J."/>
        </authorList>
    </citation>
    <scope>NUCLEOTIDE SEQUENCE [LARGE SCALE GENOMIC DNA]</scope>
    <source>
        <strain evidence="3">cv. AL8/78</strain>
    </source>
</reference>
<proteinExistence type="predicted"/>
<dbReference type="Gramene" id="AET5Gv20256500.2">
    <property type="protein sequence ID" value="AET5Gv20256500.2"/>
    <property type="gene ID" value="AET5Gv20256500"/>
</dbReference>